<feature type="domain" description="Prohead serine protease" evidence="6">
    <location>
        <begin position="31"/>
        <end position="174"/>
    </location>
</feature>
<accession>A0A6J5LTT5</accession>
<keyword evidence="5" id="KW-1273">Viral capsid maturation</keyword>
<dbReference type="GO" id="GO:0046797">
    <property type="term" value="P:viral procapsid maturation"/>
    <property type="evidence" value="ECO:0007669"/>
    <property type="project" value="UniProtKB-KW"/>
</dbReference>
<organism evidence="7">
    <name type="scientific">uncultured Caudovirales phage</name>
    <dbReference type="NCBI Taxonomy" id="2100421"/>
    <lineage>
        <taxon>Viruses</taxon>
        <taxon>Duplodnaviria</taxon>
        <taxon>Heunggongvirae</taxon>
        <taxon>Uroviricota</taxon>
        <taxon>Caudoviricetes</taxon>
        <taxon>Peduoviridae</taxon>
        <taxon>Maltschvirus</taxon>
        <taxon>Maltschvirus maltsch</taxon>
    </lineage>
</organism>
<dbReference type="Pfam" id="PF04586">
    <property type="entry name" value="Peptidase_S78"/>
    <property type="match status" value="1"/>
</dbReference>
<dbReference type="InterPro" id="IPR006433">
    <property type="entry name" value="Prohead_protease"/>
</dbReference>
<keyword evidence="2 7" id="KW-0645">Protease</keyword>
<evidence type="ECO:0000313" key="7">
    <source>
        <dbReference type="EMBL" id="CAB4136350.1"/>
    </source>
</evidence>
<keyword evidence="4" id="KW-0118">Viral capsid assembly</keyword>
<keyword evidence="1" id="KW-1188">Viral release from host cell</keyword>
<dbReference type="InterPro" id="IPR054613">
    <property type="entry name" value="Peptidase_S78_dom"/>
</dbReference>
<dbReference type="NCBIfam" id="TIGR01543">
    <property type="entry name" value="proheadase_HK97"/>
    <property type="match status" value="1"/>
</dbReference>
<gene>
    <name evidence="7" type="ORF">UFOVP299_56</name>
</gene>
<dbReference type="GO" id="GO:0008233">
    <property type="term" value="F:peptidase activity"/>
    <property type="evidence" value="ECO:0007669"/>
    <property type="project" value="UniProtKB-KW"/>
</dbReference>
<evidence type="ECO:0000256" key="2">
    <source>
        <dbReference type="ARBA" id="ARBA00022670"/>
    </source>
</evidence>
<evidence type="ECO:0000256" key="3">
    <source>
        <dbReference type="ARBA" id="ARBA00022801"/>
    </source>
</evidence>
<name>A0A6J5LTT5_9CAUD</name>
<keyword evidence="3" id="KW-0378">Hydrolase</keyword>
<sequence>MENKIKEFKAQRDLFKNPVSTLLDSERAKLEITSDRKVKGYAIVWGSKNDYNEIVLKGATLNSLNARGIESTSGNPILVLNQHRQTEPLCRPTMLMEDDYGLYFEGDIIEGVGYADDVVNQVNQGVLRQLSYGFNYIWDKTEYDATNDAYILKEIKLGEISLVTFSSDENAQLRSFNQLQERAVLDKFSPEQINDLHNLLATRAVTNTQEEEKIVEINTNKITIF</sequence>
<dbReference type="GO" id="GO:0006508">
    <property type="term" value="P:proteolysis"/>
    <property type="evidence" value="ECO:0007669"/>
    <property type="project" value="UniProtKB-KW"/>
</dbReference>
<dbReference type="EMBL" id="LR796313">
    <property type="protein sequence ID" value="CAB4136350.1"/>
    <property type="molecule type" value="Genomic_DNA"/>
</dbReference>
<evidence type="ECO:0000259" key="6">
    <source>
        <dbReference type="Pfam" id="PF04586"/>
    </source>
</evidence>
<evidence type="ECO:0000256" key="4">
    <source>
        <dbReference type="ARBA" id="ARBA00022950"/>
    </source>
</evidence>
<evidence type="ECO:0000256" key="5">
    <source>
        <dbReference type="ARBA" id="ARBA00023045"/>
    </source>
</evidence>
<protein>
    <submittedName>
        <fullName evidence="7">COG3740 Phage head maturation protease</fullName>
    </submittedName>
</protein>
<proteinExistence type="predicted"/>
<evidence type="ECO:0000256" key="1">
    <source>
        <dbReference type="ARBA" id="ARBA00022612"/>
    </source>
</evidence>
<reference evidence="7" key="1">
    <citation type="submission" date="2020-04" db="EMBL/GenBank/DDBJ databases">
        <authorList>
            <person name="Chiriac C."/>
            <person name="Salcher M."/>
            <person name="Ghai R."/>
            <person name="Kavagutti S V."/>
        </authorList>
    </citation>
    <scope>NUCLEOTIDE SEQUENCE</scope>
</reference>